<evidence type="ECO:0008006" key="4">
    <source>
        <dbReference type="Google" id="ProtNLM"/>
    </source>
</evidence>
<dbReference type="Proteomes" id="UP000246894">
    <property type="component" value="Chromosome"/>
</dbReference>
<keyword evidence="1" id="KW-0732">Signal</keyword>
<evidence type="ECO:0000256" key="1">
    <source>
        <dbReference type="SAM" id="SignalP"/>
    </source>
</evidence>
<dbReference type="InterPro" id="IPR021903">
    <property type="entry name" value="DUF3515"/>
</dbReference>
<protein>
    <recommendedName>
        <fullName evidence="4">DUF3515 domain-containing protein</fullName>
    </recommendedName>
</protein>
<proteinExistence type="predicted"/>
<evidence type="ECO:0000313" key="3">
    <source>
        <dbReference type="Proteomes" id="UP000246894"/>
    </source>
</evidence>
<organism evidence="2 3">
    <name type="scientific">Aurantimicrobium photophilum</name>
    <dbReference type="NCBI Taxonomy" id="1987356"/>
    <lineage>
        <taxon>Bacteria</taxon>
        <taxon>Bacillati</taxon>
        <taxon>Actinomycetota</taxon>
        <taxon>Actinomycetes</taxon>
        <taxon>Micrococcales</taxon>
        <taxon>Microbacteriaceae</taxon>
        <taxon>Aurantimicrobium</taxon>
    </lineage>
</organism>
<feature type="chain" id="PRO_5039208791" description="DUF3515 domain-containing protein" evidence="1">
    <location>
        <begin position="26"/>
        <end position="160"/>
    </location>
</feature>
<dbReference type="Pfam" id="PF12028">
    <property type="entry name" value="DUF3515"/>
    <property type="match status" value="1"/>
</dbReference>
<gene>
    <name evidence="2" type="ORF">AURMO_00582</name>
</gene>
<accession>A0A2Z3S1C7</accession>
<dbReference type="OrthoDB" id="4331648at2"/>
<evidence type="ECO:0000313" key="2">
    <source>
        <dbReference type="EMBL" id="AWR21193.1"/>
    </source>
</evidence>
<keyword evidence="3" id="KW-1185">Reference proteome</keyword>
<feature type="signal peptide" evidence="1">
    <location>
        <begin position="1"/>
        <end position="25"/>
    </location>
</feature>
<dbReference type="AlphaFoldDB" id="A0A2Z3S1C7"/>
<dbReference type="RefSeq" id="WP_110233058.1">
    <property type="nucleotide sequence ID" value="NZ_CP023994.1"/>
</dbReference>
<dbReference type="PROSITE" id="PS51257">
    <property type="entry name" value="PROKAR_LIPOPROTEIN"/>
    <property type="match status" value="1"/>
</dbReference>
<reference evidence="2 3" key="1">
    <citation type="submission" date="2017-10" db="EMBL/GenBank/DDBJ databases">
        <title>Genome of an Actinobacterium that displays light-enhanced growth.</title>
        <authorList>
            <person name="Maresca J.A."/>
            <person name="Hempel P."/>
            <person name="Shevchenko O."/>
            <person name="Miller K.J."/>
            <person name="Hahn M.W."/>
        </authorList>
    </citation>
    <scope>NUCLEOTIDE SEQUENCE [LARGE SCALE GENOMIC DNA]</scope>
    <source>
        <strain evidence="2 3">MWH-Mo1</strain>
    </source>
</reference>
<dbReference type="EMBL" id="CP023994">
    <property type="protein sequence ID" value="AWR21193.1"/>
    <property type="molecule type" value="Genomic_DNA"/>
</dbReference>
<sequence length="160" mass="16514" precursor="true">MNIRTRALAFGTLSAVLGLSLVGCAGQVPMTPAKDANNPECASVTVRLPDTVAELKKRETNAQATGAWGTPASVLLTCGVEVPGPTTLPCVSVNDVDWIEDDSQAPLYRYTTYGRTPAVEVVIDSDAVSGTTTLVDLGAAVSVLPSTAKCTDLADVFSGN</sequence>
<dbReference type="KEGG" id="aum:AURMO_00582"/>
<name>A0A2Z3S1C7_9MICO</name>